<dbReference type="PROSITE" id="PS50238">
    <property type="entry name" value="RHOGAP"/>
    <property type="match status" value="1"/>
</dbReference>
<accession>A0A8J4T4Q5</accession>
<evidence type="ECO:0008006" key="7">
    <source>
        <dbReference type="Google" id="ProtNLM"/>
    </source>
</evidence>
<dbReference type="GO" id="GO:0005096">
    <property type="term" value="F:GTPase activator activity"/>
    <property type="evidence" value="ECO:0007669"/>
    <property type="project" value="UniProtKB-KW"/>
</dbReference>
<evidence type="ECO:0000256" key="2">
    <source>
        <dbReference type="SAM" id="MobiDB-lite"/>
    </source>
</evidence>
<dbReference type="PANTHER" id="PTHR46150:SF3">
    <property type="entry name" value="RHO GTPASE-ACTIVATING PROTEIN 100F"/>
    <property type="match status" value="1"/>
</dbReference>
<dbReference type="Pfam" id="PF25336">
    <property type="entry name" value="C2_SYDE"/>
    <property type="match status" value="1"/>
</dbReference>
<dbReference type="GO" id="GO:0046578">
    <property type="term" value="P:regulation of Ras protein signal transduction"/>
    <property type="evidence" value="ECO:0007669"/>
    <property type="project" value="TreeGrafter"/>
</dbReference>
<dbReference type="SUPFAM" id="SSF48350">
    <property type="entry name" value="GTPase activation domain, GAP"/>
    <property type="match status" value="1"/>
</dbReference>
<dbReference type="InterPro" id="IPR035892">
    <property type="entry name" value="C2_domain_sf"/>
</dbReference>
<proteinExistence type="predicted"/>
<feature type="compositionally biased region" description="Polar residues" evidence="2">
    <location>
        <begin position="240"/>
        <end position="251"/>
    </location>
</feature>
<dbReference type="PANTHER" id="PTHR46150">
    <property type="entry name" value="RHO GTPASE-ACTIVATING PROTEIN 100F"/>
    <property type="match status" value="1"/>
</dbReference>
<dbReference type="GO" id="GO:0007165">
    <property type="term" value="P:signal transduction"/>
    <property type="evidence" value="ECO:0007669"/>
    <property type="project" value="InterPro"/>
</dbReference>
<keyword evidence="6" id="KW-1185">Reference proteome</keyword>
<comment type="caution">
    <text evidence="5">The sequence shown here is derived from an EMBL/GenBank/DDBJ whole genome shotgun (WGS) entry which is preliminary data.</text>
</comment>
<gene>
    <name evidence="5" type="ORF">PHET_00681</name>
</gene>
<feature type="domain" description="Rho-GAP" evidence="4">
    <location>
        <begin position="830"/>
        <end position="925"/>
    </location>
</feature>
<dbReference type="EMBL" id="LUCH01000190">
    <property type="protein sequence ID" value="KAF5405836.1"/>
    <property type="molecule type" value="Genomic_DNA"/>
</dbReference>
<dbReference type="InterPro" id="IPR052118">
    <property type="entry name" value="Rho-GAP_regulator"/>
</dbReference>
<dbReference type="GO" id="GO:0030030">
    <property type="term" value="P:cell projection organization"/>
    <property type="evidence" value="ECO:0007669"/>
    <property type="project" value="TreeGrafter"/>
</dbReference>
<evidence type="ECO:0000259" key="4">
    <source>
        <dbReference type="PROSITE" id="PS50238"/>
    </source>
</evidence>
<dbReference type="AlphaFoldDB" id="A0A8J4T4Q5"/>
<feature type="compositionally biased region" description="Pro residues" evidence="2">
    <location>
        <begin position="449"/>
        <end position="458"/>
    </location>
</feature>
<dbReference type="Gene3D" id="1.10.555.10">
    <property type="entry name" value="Rho GTPase activation protein"/>
    <property type="match status" value="1"/>
</dbReference>
<dbReference type="GO" id="GO:0016477">
    <property type="term" value="P:cell migration"/>
    <property type="evidence" value="ECO:0007669"/>
    <property type="project" value="TreeGrafter"/>
</dbReference>
<sequence>MYKLAFSTELRQSISPRYYIPCASNLFAGRAQPVTFELILSHLGVLHVVRLNPQLIPQSELVIVYWSLSYHLRYFQDWQFKAVNTLLTGLDWLALKLHSEHQMAEESIDSGVSSEHSQYALEQVRDSNDCNQFVKTCGPTLPPRSHFSHTEGYYGPRPPYPTRFYSYFYPDCCSGQLVYSDSKFGRPLASLHNQPLFHSFDSASEVELSDTKSNSIQLSTSRALSTSRLALSRQCEFGTKSEQVETMSSNPLDHARDSFHPQGSSSNVQDVRGGNPRMVHFVREQQHQKQRLYEVGTTYDRSSPTNPNVTDRLTKLAGVGTPAVDLRPPLQRNYSTRDYVYLPPLEQNLTNSPLINPSQPADLQVVSSQSSCVAYAASSSQNQPFLFKRPPLHRSCYSSGDEESVAQGHLQGVNSSRTNLYSPPRFTHPHCNIISNQTQSQPTMTPSIPVQPPQPPPSLNMSQQVMSQLAQLQTFKSEDYANYQSLEAILGQMYPQPPPPAPLQPDIYGLQPRLLEDYYAPPSSAGTSITQANVAATLPSREPVERKSGLLSLNVDPLVGVEPGQLDDSTDTKLEERFADFFVLPSERCVTTPYPASSGQITSSEYEWNLANPDNPGKALQPRSENLSGILVIDLVAGKGLSSSQVLLRDLYCVIEMDSIRKARSMIRTSTSYFEWNEVFELDMDENRFLAFLLYQWDPRTKHRLCFYGGIDLRNLVQRLAKIPPKCTMSSNLTNQRPRQNFLLSPALSMIPTNFDKIALQLEPRGILYLEFTHYPLERVYHRYQPTVSTSLQHASISDDVLFGVPIDELIERERVVAQLMRVRFPSSVTAVSSLTPEHAPYVPLFIRKCVEEIDRRGTDVVGIYRLAGSVWMKLQVRELFNRITKSTLRAIFRGDRKAVEAIIEAIDLSAERVPDIHALTGEFY</sequence>
<dbReference type="Proteomes" id="UP000748531">
    <property type="component" value="Unassembled WGS sequence"/>
</dbReference>
<dbReference type="SUPFAM" id="SSF49562">
    <property type="entry name" value="C2 domain (Calcium/lipid-binding domain, CaLB)"/>
    <property type="match status" value="1"/>
</dbReference>
<dbReference type="Gene3D" id="2.60.40.150">
    <property type="entry name" value="C2 domain"/>
    <property type="match status" value="1"/>
</dbReference>
<organism evidence="5 6">
    <name type="scientific">Paragonimus heterotremus</name>
    <dbReference type="NCBI Taxonomy" id="100268"/>
    <lineage>
        <taxon>Eukaryota</taxon>
        <taxon>Metazoa</taxon>
        <taxon>Spiralia</taxon>
        <taxon>Lophotrochozoa</taxon>
        <taxon>Platyhelminthes</taxon>
        <taxon>Trematoda</taxon>
        <taxon>Digenea</taxon>
        <taxon>Plagiorchiida</taxon>
        <taxon>Troglotremata</taxon>
        <taxon>Troglotrematidae</taxon>
        <taxon>Paragonimus</taxon>
    </lineage>
</organism>
<dbReference type="OrthoDB" id="120383at2759"/>
<feature type="domain" description="C2" evidence="3">
    <location>
        <begin position="612"/>
        <end position="728"/>
    </location>
</feature>
<dbReference type="PROSITE" id="PS50004">
    <property type="entry name" value="C2"/>
    <property type="match status" value="1"/>
</dbReference>
<evidence type="ECO:0000256" key="1">
    <source>
        <dbReference type="ARBA" id="ARBA00022468"/>
    </source>
</evidence>
<dbReference type="InterPro" id="IPR000198">
    <property type="entry name" value="RhoGAP_dom"/>
</dbReference>
<dbReference type="InterPro" id="IPR008936">
    <property type="entry name" value="Rho_GTPase_activation_prot"/>
</dbReference>
<protein>
    <recommendedName>
        <fullName evidence="7">Rho-GAP domain-containing protein</fullName>
    </recommendedName>
</protein>
<dbReference type="InterPro" id="IPR057459">
    <property type="entry name" value="SYDE1/2_C2"/>
</dbReference>
<name>A0A8J4T4Q5_9TREM</name>
<evidence type="ECO:0000313" key="5">
    <source>
        <dbReference type="EMBL" id="KAF5405836.1"/>
    </source>
</evidence>
<dbReference type="InterPro" id="IPR000008">
    <property type="entry name" value="C2_dom"/>
</dbReference>
<dbReference type="CDD" id="cd00030">
    <property type="entry name" value="C2"/>
    <property type="match status" value="1"/>
</dbReference>
<feature type="region of interest" description="Disordered" evidence="2">
    <location>
        <begin position="438"/>
        <end position="461"/>
    </location>
</feature>
<dbReference type="GO" id="GO:0097060">
    <property type="term" value="C:synaptic membrane"/>
    <property type="evidence" value="ECO:0007669"/>
    <property type="project" value="TreeGrafter"/>
</dbReference>
<reference evidence="5" key="1">
    <citation type="submission" date="2019-05" db="EMBL/GenBank/DDBJ databases">
        <title>Annotation for the trematode Paragonimus heterotremus.</title>
        <authorList>
            <person name="Choi Y.-J."/>
        </authorList>
    </citation>
    <scope>NUCLEOTIDE SEQUENCE</scope>
    <source>
        <strain evidence="5">LC</strain>
    </source>
</reference>
<evidence type="ECO:0000259" key="3">
    <source>
        <dbReference type="PROSITE" id="PS50004"/>
    </source>
</evidence>
<keyword evidence="1" id="KW-0343">GTPase activation</keyword>
<feature type="region of interest" description="Disordered" evidence="2">
    <location>
        <begin position="240"/>
        <end position="274"/>
    </location>
</feature>
<evidence type="ECO:0000313" key="6">
    <source>
        <dbReference type="Proteomes" id="UP000748531"/>
    </source>
</evidence>